<evidence type="ECO:0000313" key="4">
    <source>
        <dbReference type="EMBL" id="RHM14131.1"/>
    </source>
</evidence>
<dbReference type="EMBL" id="JAGZMZ010000010">
    <property type="protein sequence ID" value="MBS4884197.1"/>
    <property type="molecule type" value="Genomic_DNA"/>
</dbReference>
<accession>A0A415PN46</accession>
<evidence type="ECO:0000313" key="5">
    <source>
        <dbReference type="Proteomes" id="UP000284868"/>
    </source>
</evidence>
<keyword evidence="5" id="KW-1185">Reference proteome</keyword>
<dbReference type="EMBL" id="QRPK01000009">
    <property type="protein sequence ID" value="RHM14131.1"/>
    <property type="molecule type" value="Genomic_DNA"/>
</dbReference>
<keyword evidence="1" id="KW-0472">Membrane</keyword>
<dbReference type="RefSeq" id="WP_004800801.1">
    <property type="nucleotide sequence ID" value="NZ_CABKNA010000001.1"/>
</dbReference>
<dbReference type="Pfam" id="PF06713">
    <property type="entry name" value="bPH_4"/>
    <property type="match status" value="1"/>
</dbReference>
<name>A0A415PN46_9FIRM</name>
<dbReference type="AlphaFoldDB" id="A0A415PN46"/>
<organism evidence="4 5">
    <name type="scientific">Amedibacillus dolichus</name>
    <dbReference type="NCBI Taxonomy" id="31971"/>
    <lineage>
        <taxon>Bacteria</taxon>
        <taxon>Bacillati</taxon>
        <taxon>Bacillota</taxon>
        <taxon>Erysipelotrichia</taxon>
        <taxon>Erysipelotrichales</taxon>
        <taxon>Erysipelotrichaceae</taxon>
        <taxon>Amedibacillus</taxon>
    </lineage>
</organism>
<evidence type="ECO:0000256" key="1">
    <source>
        <dbReference type="SAM" id="Phobius"/>
    </source>
</evidence>
<comment type="caution">
    <text evidence="4">The sequence shown here is derived from an EMBL/GenBank/DDBJ whole genome shotgun (WGS) entry which is preliminary data.</text>
</comment>
<feature type="domain" description="Uncharacterized protein YyaB-like PH" evidence="2">
    <location>
        <begin position="64"/>
        <end position="131"/>
    </location>
</feature>
<protein>
    <submittedName>
        <fullName evidence="4">Acyltransferase</fullName>
    </submittedName>
    <submittedName>
        <fullName evidence="3">PH domain-containing protein</fullName>
    </submittedName>
</protein>
<keyword evidence="4" id="KW-0808">Transferase</keyword>
<reference evidence="4 5" key="1">
    <citation type="submission" date="2018-08" db="EMBL/GenBank/DDBJ databases">
        <title>A genome reference for cultivated species of the human gut microbiota.</title>
        <authorList>
            <person name="Zou Y."/>
            <person name="Xue W."/>
            <person name="Luo G."/>
        </authorList>
    </citation>
    <scope>NUCLEOTIDE SEQUENCE [LARGE SCALE GENOMIC DNA]</scope>
    <source>
        <strain evidence="4 5">AF35-6BH</strain>
    </source>
</reference>
<feature type="transmembrane region" description="Helical" evidence="1">
    <location>
        <begin position="9"/>
        <end position="30"/>
    </location>
</feature>
<dbReference type="InterPro" id="IPR009589">
    <property type="entry name" value="PH_YyaB-like"/>
</dbReference>
<evidence type="ECO:0000259" key="2">
    <source>
        <dbReference type="Pfam" id="PF06713"/>
    </source>
</evidence>
<dbReference type="OrthoDB" id="1651360at2"/>
<dbReference type="Proteomes" id="UP000284868">
    <property type="component" value="Unassembled WGS sequence"/>
</dbReference>
<keyword evidence="1" id="KW-1133">Transmembrane helix</keyword>
<keyword evidence="4" id="KW-0012">Acyltransferase</keyword>
<feature type="transmembrane region" description="Helical" evidence="1">
    <location>
        <begin position="36"/>
        <end position="58"/>
    </location>
</feature>
<dbReference type="GeneID" id="92794214"/>
<dbReference type="GO" id="GO:0016746">
    <property type="term" value="F:acyltransferase activity"/>
    <property type="evidence" value="ECO:0007669"/>
    <property type="project" value="UniProtKB-KW"/>
</dbReference>
<reference evidence="3" key="2">
    <citation type="submission" date="2021-02" db="EMBL/GenBank/DDBJ databases">
        <title>Infant gut strain persistence is associated with maternal origin, phylogeny, and functional potential including surface adhesion and iron acquisition.</title>
        <authorList>
            <person name="Lou Y.C."/>
        </authorList>
    </citation>
    <scope>NUCLEOTIDE SEQUENCE</scope>
    <source>
        <strain evidence="3">L3_108_103G1_dasL3_108_103G1_concoct_2</strain>
    </source>
</reference>
<dbReference type="GO" id="GO:0030153">
    <property type="term" value="P:bacteriocin immunity"/>
    <property type="evidence" value="ECO:0007669"/>
    <property type="project" value="InterPro"/>
</dbReference>
<dbReference type="Proteomes" id="UP000753219">
    <property type="component" value="Unassembled WGS sequence"/>
</dbReference>
<sequence>MKRYDGKNAWWFLLIIILYNLIPIITLFLFKDFSNGFILTISYIFYYSFDFLLIPICVRNYIELYDDHFLFYYGFSKKEVRLAQIRKMEKTHSIAASSANSLDRIYIETYGDELMIALKNNDEFIEDVKHRIEQLRENT</sequence>
<proteinExistence type="predicted"/>
<keyword evidence="1" id="KW-0812">Transmembrane</keyword>
<gene>
    <name evidence="4" type="ORF">DWZ83_03255</name>
    <name evidence="3" type="ORF">KHZ85_05465</name>
</gene>
<evidence type="ECO:0000313" key="3">
    <source>
        <dbReference type="EMBL" id="MBS4884197.1"/>
    </source>
</evidence>